<keyword evidence="7" id="KW-1185">Reference proteome</keyword>
<keyword evidence="1" id="KW-0004">4Fe-4S</keyword>
<evidence type="ECO:0000256" key="1">
    <source>
        <dbReference type="ARBA" id="ARBA00022485"/>
    </source>
</evidence>
<dbReference type="RefSeq" id="WP_213236755.1">
    <property type="nucleotide sequence ID" value="NZ_JAHBCL010000014.1"/>
</dbReference>
<dbReference type="Proteomes" id="UP000746471">
    <property type="component" value="Unassembled WGS sequence"/>
</dbReference>
<reference evidence="6 7" key="1">
    <citation type="submission" date="2021-05" db="EMBL/GenBank/DDBJ databases">
        <title>Fusibacter ferrireducens sp. nov., an anaerobic, sulfur- and Fe-reducing bacterium isolated from the mangrove sediment.</title>
        <authorList>
            <person name="Qiu D."/>
        </authorList>
    </citation>
    <scope>NUCLEOTIDE SEQUENCE [LARGE SCALE GENOMIC DNA]</scope>
    <source>
        <strain evidence="6 7">DSM 12116</strain>
    </source>
</reference>
<evidence type="ECO:0000259" key="5">
    <source>
        <dbReference type="PROSITE" id="PS51656"/>
    </source>
</evidence>
<dbReference type="InterPro" id="IPR004435">
    <property type="entry name" value="MobB_dom"/>
</dbReference>
<evidence type="ECO:0000256" key="3">
    <source>
        <dbReference type="ARBA" id="ARBA00023004"/>
    </source>
</evidence>
<evidence type="ECO:0000313" key="6">
    <source>
        <dbReference type="EMBL" id="MBS7526894.1"/>
    </source>
</evidence>
<keyword evidence="3" id="KW-0408">Iron</keyword>
<evidence type="ECO:0000313" key="7">
    <source>
        <dbReference type="Proteomes" id="UP000746471"/>
    </source>
</evidence>
<dbReference type="InterPro" id="IPR007202">
    <property type="entry name" value="4Fe-4S_dom"/>
</dbReference>
<protein>
    <submittedName>
        <fullName evidence="6">Molybdopterin-guanine dinucleotide biosynthesis protein B</fullName>
    </submittedName>
</protein>
<comment type="caution">
    <text evidence="6">The sequence shown here is derived from an EMBL/GenBank/DDBJ whole genome shotgun (WGS) entry which is preliminary data.</text>
</comment>
<dbReference type="InterPro" id="IPR052539">
    <property type="entry name" value="MGD_biosynthesis_adapter"/>
</dbReference>
<dbReference type="InterPro" id="IPR027417">
    <property type="entry name" value="P-loop_NTPase"/>
</dbReference>
<evidence type="ECO:0000256" key="2">
    <source>
        <dbReference type="ARBA" id="ARBA00022723"/>
    </source>
</evidence>
<gene>
    <name evidence="6" type="primary">mobB</name>
    <name evidence="6" type="ORF">KHM83_09410</name>
</gene>
<dbReference type="Pfam" id="PF03205">
    <property type="entry name" value="MobB"/>
    <property type="match status" value="1"/>
</dbReference>
<dbReference type="SUPFAM" id="SSF52540">
    <property type="entry name" value="P-loop containing nucleoside triphosphate hydrolases"/>
    <property type="match status" value="1"/>
</dbReference>
<dbReference type="EMBL" id="JAHBCL010000014">
    <property type="protein sequence ID" value="MBS7526894.1"/>
    <property type="molecule type" value="Genomic_DNA"/>
</dbReference>
<dbReference type="PANTHER" id="PTHR40072">
    <property type="entry name" value="MOLYBDOPTERIN-GUANINE DINUCLEOTIDE BIOSYNTHESIS ADAPTER PROTEIN-RELATED"/>
    <property type="match status" value="1"/>
</dbReference>
<dbReference type="PROSITE" id="PS51656">
    <property type="entry name" value="4FE4S"/>
    <property type="match status" value="1"/>
</dbReference>
<name>A0ABS5PR54_9FIRM</name>
<dbReference type="NCBIfam" id="TIGR00176">
    <property type="entry name" value="mobB"/>
    <property type="match status" value="1"/>
</dbReference>
<keyword evidence="4" id="KW-0411">Iron-sulfur</keyword>
<feature type="domain" description="4Fe-4S" evidence="5">
    <location>
        <begin position="151"/>
        <end position="215"/>
    </location>
</feature>
<keyword evidence="2" id="KW-0479">Metal-binding</keyword>
<sequence length="255" mass="28437">MKVFAVVGYTKSGKTTTIEKIIATLRKRGYTVGSVKDIHFEAFQIDSEGTNTDRHKKAGSQLVTARGLYETDILFQRPLDLYEMAKFYDTDYLILEGYRDGNVPMILTADCIKDLDERYDGRAFLVSGKIADSIDHYHSLKALSALEHTEEICDMIEATVFDLLPDFDSDCCSACGMTCRELCTAIIRGERKRTDCVIDDSIIDLSIDGVKIPMVPFVQKILHNAVIGVVSELEGYQKGSTIKLSIGGELKSEKH</sequence>
<evidence type="ECO:0000256" key="4">
    <source>
        <dbReference type="ARBA" id="ARBA00023014"/>
    </source>
</evidence>
<organism evidence="6 7">
    <name type="scientific">Fusibacter paucivorans</name>
    <dbReference type="NCBI Taxonomy" id="76009"/>
    <lineage>
        <taxon>Bacteria</taxon>
        <taxon>Bacillati</taxon>
        <taxon>Bacillota</taxon>
        <taxon>Clostridia</taxon>
        <taxon>Eubacteriales</taxon>
        <taxon>Eubacteriales Family XII. Incertae Sedis</taxon>
        <taxon>Fusibacter</taxon>
    </lineage>
</organism>
<accession>A0ABS5PR54</accession>
<proteinExistence type="predicted"/>
<dbReference type="PANTHER" id="PTHR40072:SF1">
    <property type="entry name" value="MOLYBDOPTERIN-GUANINE DINUCLEOTIDE BIOSYNTHESIS ADAPTER PROTEIN"/>
    <property type="match status" value="1"/>
</dbReference>
<dbReference type="Gene3D" id="3.40.50.300">
    <property type="entry name" value="P-loop containing nucleotide triphosphate hydrolases"/>
    <property type="match status" value="1"/>
</dbReference>